<gene>
    <name evidence="2" type="ORF">Zmor_002647</name>
</gene>
<feature type="transmembrane region" description="Helical" evidence="1">
    <location>
        <begin position="66"/>
        <end position="85"/>
    </location>
</feature>
<dbReference type="AlphaFoldDB" id="A0AA38HMC7"/>
<evidence type="ECO:0000313" key="2">
    <source>
        <dbReference type="EMBL" id="KAJ3639282.1"/>
    </source>
</evidence>
<reference evidence="2" key="1">
    <citation type="journal article" date="2023" name="G3 (Bethesda)">
        <title>Whole genome assemblies of Zophobas morio and Tenebrio molitor.</title>
        <authorList>
            <person name="Kaur S."/>
            <person name="Stinson S.A."/>
            <person name="diCenzo G.C."/>
        </authorList>
    </citation>
    <scope>NUCLEOTIDE SEQUENCE</scope>
    <source>
        <strain evidence="2">QUZm001</strain>
    </source>
</reference>
<dbReference type="EMBL" id="JALNTZ010000010">
    <property type="protein sequence ID" value="KAJ3639282.1"/>
    <property type="molecule type" value="Genomic_DNA"/>
</dbReference>
<protein>
    <submittedName>
        <fullName evidence="2">Uncharacterized protein</fullName>
    </submittedName>
</protein>
<evidence type="ECO:0000313" key="3">
    <source>
        <dbReference type="Proteomes" id="UP001168821"/>
    </source>
</evidence>
<dbReference type="Proteomes" id="UP001168821">
    <property type="component" value="Unassembled WGS sequence"/>
</dbReference>
<comment type="caution">
    <text evidence="2">The sequence shown here is derived from an EMBL/GenBank/DDBJ whole genome shotgun (WGS) entry which is preliminary data.</text>
</comment>
<sequence>MNTHLTVAHNGMEFDFKKDSYENSVVIATINLFAISQSLTVLLRVVRRVRKKHCICIIEQVHKSHLLFADLIPPFLLCLLLRFALKITASTILYFKLTYSDV</sequence>
<accession>A0AA38HMC7</accession>
<proteinExistence type="predicted"/>
<keyword evidence="1" id="KW-1133">Transmembrane helix</keyword>
<feature type="transmembrane region" description="Helical" evidence="1">
    <location>
        <begin position="25"/>
        <end position="46"/>
    </location>
</feature>
<keyword evidence="1" id="KW-0812">Transmembrane</keyword>
<keyword evidence="3" id="KW-1185">Reference proteome</keyword>
<organism evidence="2 3">
    <name type="scientific">Zophobas morio</name>
    <dbReference type="NCBI Taxonomy" id="2755281"/>
    <lineage>
        <taxon>Eukaryota</taxon>
        <taxon>Metazoa</taxon>
        <taxon>Ecdysozoa</taxon>
        <taxon>Arthropoda</taxon>
        <taxon>Hexapoda</taxon>
        <taxon>Insecta</taxon>
        <taxon>Pterygota</taxon>
        <taxon>Neoptera</taxon>
        <taxon>Endopterygota</taxon>
        <taxon>Coleoptera</taxon>
        <taxon>Polyphaga</taxon>
        <taxon>Cucujiformia</taxon>
        <taxon>Tenebrionidae</taxon>
        <taxon>Zophobas</taxon>
    </lineage>
</organism>
<evidence type="ECO:0000256" key="1">
    <source>
        <dbReference type="SAM" id="Phobius"/>
    </source>
</evidence>
<name>A0AA38HMC7_9CUCU</name>
<keyword evidence="1" id="KW-0472">Membrane</keyword>